<reference evidence="5" key="1">
    <citation type="submission" date="2018-12" db="EMBL/GenBank/DDBJ databases">
        <title>Tengunoibacter tsumagoiensis gen. nov., sp. nov., Dictyobacter kobayashii sp. nov., D. alpinus sp. nov., and D. joshuensis sp. nov. and description of Dictyobacteraceae fam. nov. within the order Ktedonobacterales isolated from Tengu-no-mugimeshi.</title>
        <authorList>
            <person name="Wang C.M."/>
            <person name="Zheng Y."/>
            <person name="Sakai Y."/>
            <person name="Toyoda A."/>
            <person name="Minakuchi Y."/>
            <person name="Abe K."/>
            <person name="Yokota A."/>
            <person name="Yabe S."/>
        </authorList>
    </citation>
    <scope>NUCLEOTIDE SEQUENCE [LARGE SCALE GENOMIC DNA]</scope>
    <source>
        <strain evidence="5">Uno16</strain>
    </source>
</reference>
<dbReference type="InterPro" id="IPR009057">
    <property type="entry name" value="Homeodomain-like_sf"/>
</dbReference>
<evidence type="ECO:0000256" key="1">
    <source>
        <dbReference type="ARBA" id="ARBA00023125"/>
    </source>
</evidence>
<dbReference type="PANTHER" id="PTHR30055:SF235">
    <property type="entry name" value="TRANSCRIPTIONAL REGULATORY PROTEIN"/>
    <property type="match status" value="1"/>
</dbReference>
<dbReference type="InterPro" id="IPR001647">
    <property type="entry name" value="HTH_TetR"/>
</dbReference>
<keyword evidence="5" id="KW-1185">Reference proteome</keyword>
<dbReference type="SUPFAM" id="SSF46689">
    <property type="entry name" value="Homeodomain-like"/>
    <property type="match status" value="1"/>
</dbReference>
<sequence length="212" mass="23766">MPTTTQATRESILDAAEQLFAEKGFEATSLRHITTAACVNLAAVNYHFGSKSELLQTMLQRLIAPVKIQEVEALEALLDHTPQPTLEEILGAFILPLVNYLYSDDPRVRIRAQVFARAIVDPNEEIQRIILAEVQSINASYSAILGRVLPTLPEAELQWRFISLFGICITHVVGVLSRLVPDHLRTTTKELEYQRILTFMIAGFQAPPPEKF</sequence>
<dbReference type="OrthoDB" id="163058at2"/>
<dbReference type="Pfam" id="PF00440">
    <property type="entry name" value="TetR_N"/>
    <property type="match status" value="1"/>
</dbReference>
<dbReference type="PANTHER" id="PTHR30055">
    <property type="entry name" value="HTH-TYPE TRANSCRIPTIONAL REGULATOR RUTR"/>
    <property type="match status" value="1"/>
</dbReference>
<gene>
    <name evidence="4" type="ORF">KDA_45490</name>
</gene>
<accession>A0A402BCH8</accession>
<dbReference type="InterPro" id="IPR050109">
    <property type="entry name" value="HTH-type_TetR-like_transc_reg"/>
</dbReference>
<dbReference type="AlphaFoldDB" id="A0A402BCH8"/>
<dbReference type="RefSeq" id="WP_126629212.1">
    <property type="nucleotide sequence ID" value="NZ_BIFT01000001.1"/>
</dbReference>
<dbReference type="InterPro" id="IPR041586">
    <property type="entry name" value="PsrA_TetR_C"/>
</dbReference>
<organism evidence="4 5">
    <name type="scientific">Dictyobacter alpinus</name>
    <dbReference type="NCBI Taxonomy" id="2014873"/>
    <lineage>
        <taxon>Bacteria</taxon>
        <taxon>Bacillati</taxon>
        <taxon>Chloroflexota</taxon>
        <taxon>Ktedonobacteria</taxon>
        <taxon>Ktedonobacterales</taxon>
        <taxon>Dictyobacteraceae</taxon>
        <taxon>Dictyobacter</taxon>
    </lineage>
</organism>
<evidence type="ECO:0000259" key="3">
    <source>
        <dbReference type="PROSITE" id="PS50977"/>
    </source>
</evidence>
<feature type="domain" description="HTH tetR-type" evidence="3">
    <location>
        <begin position="6"/>
        <end position="66"/>
    </location>
</feature>
<keyword evidence="1 2" id="KW-0238">DNA-binding</keyword>
<dbReference type="InterPro" id="IPR023772">
    <property type="entry name" value="DNA-bd_HTH_TetR-type_CS"/>
</dbReference>
<evidence type="ECO:0000313" key="4">
    <source>
        <dbReference type="EMBL" id="GCE29065.1"/>
    </source>
</evidence>
<dbReference type="PROSITE" id="PS50977">
    <property type="entry name" value="HTH_TETR_2"/>
    <property type="match status" value="1"/>
</dbReference>
<dbReference type="InterPro" id="IPR036271">
    <property type="entry name" value="Tet_transcr_reg_TetR-rel_C_sf"/>
</dbReference>
<comment type="caution">
    <text evidence="4">The sequence shown here is derived from an EMBL/GenBank/DDBJ whole genome shotgun (WGS) entry which is preliminary data.</text>
</comment>
<proteinExistence type="predicted"/>
<dbReference type="EMBL" id="BIFT01000001">
    <property type="protein sequence ID" value="GCE29065.1"/>
    <property type="molecule type" value="Genomic_DNA"/>
</dbReference>
<dbReference type="GO" id="GO:0000976">
    <property type="term" value="F:transcription cis-regulatory region binding"/>
    <property type="evidence" value="ECO:0007669"/>
    <property type="project" value="TreeGrafter"/>
</dbReference>
<dbReference type="GO" id="GO:0003700">
    <property type="term" value="F:DNA-binding transcription factor activity"/>
    <property type="evidence" value="ECO:0007669"/>
    <property type="project" value="TreeGrafter"/>
</dbReference>
<dbReference type="Pfam" id="PF17939">
    <property type="entry name" value="TetR_C_30"/>
    <property type="match status" value="1"/>
</dbReference>
<name>A0A402BCH8_9CHLR</name>
<evidence type="ECO:0000256" key="2">
    <source>
        <dbReference type="PROSITE-ProRule" id="PRU00335"/>
    </source>
</evidence>
<dbReference type="PROSITE" id="PS01081">
    <property type="entry name" value="HTH_TETR_1"/>
    <property type="match status" value="1"/>
</dbReference>
<dbReference type="Proteomes" id="UP000287171">
    <property type="component" value="Unassembled WGS sequence"/>
</dbReference>
<evidence type="ECO:0000313" key="5">
    <source>
        <dbReference type="Proteomes" id="UP000287171"/>
    </source>
</evidence>
<protein>
    <submittedName>
        <fullName evidence="4">TetR family transcriptional regulator</fullName>
    </submittedName>
</protein>
<dbReference type="PRINTS" id="PR00455">
    <property type="entry name" value="HTHTETR"/>
</dbReference>
<dbReference type="Gene3D" id="1.10.357.10">
    <property type="entry name" value="Tetracycline Repressor, domain 2"/>
    <property type="match status" value="1"/>
</dbReference>
<dbReference type="SUPFAM" id="SSF48498">
    <property type="entry name" value="Tetracyclin repressor-like, C-terminal domain"/>
    <property type="match status" value="1"/>
</dbReference>
<feature type="DNA-binding region" description="H-T-H motif" evidence="2">
    <location>
        <begin position="29"/>
        <end position="48"/>
    </location>
</feature>